<dbReference type="Pfam" id="PF00005">
    <property type="entry name" value="ABC_tran"/>
    <property type="match status" value="2"/>
</dbReference>
<evidence type="ECO:0000256" key="10">
    <source>
        <dbReference type="SAM" id="MobiDB-lite"/>
    </source>
</evidence>
<dbReference type="CDD" id="cd03232">
    <property type="entry name" value="ABCG_PDR_domain2"/>
    <property type="match status" value="1"/>
</dbReference>
<feature type="region of interest" description="Disordered" evidence="10">
    <location>
        <begin position="1"/>
        <end position="34"/>
    </location>
</feature>
<feature type="transmembrane region" description="Helical" evidence="11">
    <location>
        <begin position="1238"/>
        <end position="1264"/>
    </location>
</feature>
<dbReference type="InterPro" id="IPR013525">
    <property type="entry name" value="ABC2_TM"/>
</dbReference>
<evidence type="ECO:0000259" key="12">
    <source>
        <dbReference type="PROSITE" id="PS50893"/>
    </source>
</evidence>
<keyword evidence="9 11" id="KW-0472">Membrane</keyword>
<dbReference type="EMBL" id="JAQJAE010000005">
    <property type="protein sequence ID" value="KAJ5592686.1"/>
    <property type="molecule type" value="Genomic_DNA"/>
</dbReference>
<organism evidence="13 14">
    <name type="scientific">Penicillium hordei</name>
    <dbReference type="NCBI Taxonomy" id="40994"/>
    <lineage>
        <taxon>Eukaryota</taxon>
        <taxon>Fungi</taxon>
        <taxon>Dikarya</taxon>
        <taxon>Ascomycota</taxon>
        <taxon>Pezizomycotina</taxon>
        <taxon>Eurotiomycetes</taxon>
        <taxon>Eurotiomycetidae</taxon>
        <taxon>Eurotiales</taxon>
        <taxon>Aspergillaceae</taxon>
        <taxon>Penicillium</taxon>
    </lineage>
</organism>
<dbReference type="RefSeq" id="XP_056749312.1">
    <property type="nucleotide sequence ID" value="XM_056900644.1"/>
</dbReference>
<sequence length="1475" mass="163919">MASETSSLELREKREPSPPNTGDASTLDESPMAFIDQDDVKTLTKIATQRSRRQSTPGTTDALAVLAQQDPALDPQSGKFDLQKWLQAAFNDMSRDGRSGHKSDVIFKKLNVYGSGAALQFQDTVTSTLTAPFRLPQIIRESHSPQRRILKDFNGLLKNGELLLVLGRPGAGCSTLLKSMTGELHGLNMDKESVIHYNGIPQPRMVKEFKGELVYNQEVDRHFPNLTVGQTLEFAAATRTPSHRFQDMSRVEYAKYMARIIMAVFGLSHTYNTRVGDDFIRGVSGGERKRVSIAEMALAHAPIAAWDNSTRGLDSATALKFVEALRLSANITGSCHAVAAYQASQSIYDVFDKVIVLYEGHQIFYGPAAAAKSYFENQGWDCPTRQTTGDFLTSITNAQERRAKPGMENRVPRTPEDFEAAWLNSPEYKQLLNEITEYEGQNPVGHDVPAVADLQEWKRGAQAKHSRPKSPYIISVPMQIKLNTVRAYQRLWNDAAATISTIVTNIIMALIIGSVFYGTPDASAGFTSKGATLFFAVLLNALTAMSEINSLYSQRPIVEKHNSFAFYHPATEAIAGVLSDIPVKFALSVVFNIILYFLAGLKREASNFFLYFLITFIITFVMSAVFRTLAAVTKTISQAMGLAGVMILILVVYTGFVLPVPSMHPWFEWLHYLNPIYYAFEILIANEFHGREFPCSSYVPSYADLSGDAFSCTAAGSVAGSRTVNGDRFIALNYSYSYSHVWRNFGILIAFLVGFMFIYFVASELNSATTSTAEALVFRRGHEPARFRQDRKSGSDVESTEASKAPAADTEDKGMGAMEAQTDTFTWRDVCYDIEIKGEPRRLLDNVSGWVKPGTLTALMGVSGAGKTTLLDVLAHRTSMGVITGDMFVNGRELDESFQRKTGYVQQQDLHLDTATVRESLRFSAMLRQPASVSVKEKYDYVEDVIKMLKMEEFAEAIVGVPGEGLNVEQRKLLTIGVELAAKPKLLLFLDEPTSGLDSQSSWAICSFLRKLAEHGQAVLCTIHQPSAMLFQQFDQLLFLARGGKTVYFGPVGDNSSTMLEYFESNGARKCADKENPAEYMLGIVNAGKNDQGQDWFDVWKQSNESKQVRAELERIHNEKANEPSSVDDPSQGHSEFAMPFWSQIIQVTYRVFQQYWRMPAYILAKWGLGIVSGLFIGFSFYGAKTSLQGMQTVVYSLFMICTIFSSLSQQIMPVFVSQRSLYEGRERPSKSYSWKAFLIANIIVEIPFMVVMGILTYASYFYAVVGVPGSATQGTVLLFCIIFFIYASTFTHMVIAGLPDETTASAVVVLLFAMSLTFCGVMQPPSALPGFWIFMYRVSPFTYWIGGMAGTQLHNRQVVCSTSELSIFNPPSGQTCGEYLMKYVTAAGGQLLNPEATSDCSYCSLQVADQYLSTAGISYSDRWRNFGIMWAFIGFNIFVATLMYYLVRVKRWNSADMKESMMKLIPGKKSKAGN</sequence>
<dbReference type="InterPro" id="IPR010929">
    <property type="entry name" value="PDR_CDR_ABC"/>
</dbReference>
<evidence type="ECO:0000256" key="1">
    <source>
        <dbReference type="ARBA" id="ARBA00004651"/>
    </source>
</evidence>
<feature type="region of interest" description="Disordered" evidence="10">
    <location>
        <begin position="787"/>
        <end position="815"/>
    </location>
</feature>
<evidence type="ECO:0000256" key="3">
    <source>
        <dbReference type="ARBA" id="ARBA00022448"/>
    </source>
</evidence>
<evidence type="ECO:0000256" key="4">
    <source>
        <dbReference type="ARBA" id="ARBA00022475"/>
    </source>
</evidence>
<dbReference type="GO" id="GO:0016887">
    <property type="term" value="F:ATP hydrolysis activity"/>
    <property type="evidence" value="ECO:0007669"/>
    <property type="project" value="InterPro"/>
</dbReference>
<protein>
    <recommendedName>
        <fullName evidence="12">ABC transporter domain-containing protein</fullName>
    </recommendedName>
</protein>
<evidence type="ECO:0000256" key="5">
    <source>
        <dbReference type="ARBA" id="ARBA00022692"/>
    </source>
</evidence>
<keyword evidence="6" id="KW-0547">Nucleotide-binding</keyword>
<name>A0AAD6DTD9_9EURO</name>
<dbReference type="InterPro" id="IPR034003">
    <property type="entry name" value="ABCG_PDR_2"/>
</dbReference>
<keyword evidence="8 11" id="KW-1133">Transmembrane helix</keyword>
<dbReference type="Gene3D" id="3.40.50.300">
    <property type="entry name" value="P-loop containing nucleotide triphosphate hydrolases"/>
    <property type="match status" value="2"/>
</dbReference>
<keyword evidence="14" id="KW-1185">Reference proteome</keyword>
<feature type="domain" description="ABC transporter" evidence="12">
    <location>
        <begin position="825"/>
        <end position="1068"/>
    </location>
</feature>
<dbReference type="GeneID" id="81590886"/>
<accession>A0AAD6DTD9</accession>
<gene>
    <name evidence="13" type="ORF">N7537_009590</name>
</gene>
<proteinExistence type="inferred from homology"/>
<keyword evidence="5 11" id="KW-0812">Transmembrane</keyword>
<dbReference type="InterPro" id="IPR003593">
    <property type="entry name" value="AAA+_ATPase"/>
</dbReference>
<reference evidence="13" key="2">
    <citation type="submission" date="2023-01" db="EMBL/GenBank/DDBJ databases">
        <authorList>
            <person name="Petersen C."/>
        </authorList>
    </citation>
    <scope>NUCLEOTIDE SEQUENCE</scope>
    <source>
        <strain evidence="13">IBT 12815</strain>
    </source>
</reference>
<dbReference type="Pfam" id="PF06422">
    <property type="entry name" value="PDR_CDR"/>
    <property type="match status" value="2"/>
</dbReference>
<evidence type="ECO:0000313" key="13">
    <source>
        <dbReference type="EMBL" id="KAJ5592686.1"/>
    </source>
</evidence>
<feature type="domain" description="ABC transporter" evidence="12">
    <location>
        <begin position="133"/>
        <end position="384"/>
    </location>
</feature>
<feature type="transmembrane region" description="Helical" evidence="11">
    <location>
        <begin position="1276"/>
        <end position="1296"/>
    </location>
</feature>
<comment type="caution">
    <text evidence="13">The sequence shown here is derived from an EMBL/GenBank/DDBJ whole genome shotgun (WGS) entry which is preliminary data.</text>
</comment>
<dbReference type="Proteomes" id="UP001213799">
    <property type="component" value="Unassembled WGS sequence"/>
</dbReference>
<reference evidence="13" key="1">
    <citation type="journal article" date="2023" name="IMA Fungus">
        <title>Comparative genomic study of the Penicillium genus elucidates a diverse pangenome and 15 lateral gene transfer events.</title>
        <authorList>
            <person name="Petersen C."/>
            <person name="Sorensen T."/>
            <person name="Nielsen M.R."/>
            <person name="Sondergaard T.E."/>
            <person name="Sorensen J.L."/>
            <person name="Fitzpatrick D.A."/>
            <person name="Frisvad J.C."/>
            <person name="Nielsen K.L."/>
        </authorList>
    </citation>
    <scope>NUCLEOTIDE SEQUENCE</scope>
    <source>
        <strain evidence="13">IBT 12815</strain>
    </source>
</reference>
<feature type="transmembrane region" description="Helical" evidence="11">
    <location>
        <begin position="531"/>
        <end position="552"/>
    </location>
</feature>
<comment type="similarity">
    <text evidence="2">Belongs to the ABC transporter superfamily. ABCG family. PDR (TC 3.A.1.205) subfamily.</text>
</comment>
<evidence type="ECO:0000256" key="11">
    <source>
        <dbReference type="SAM" id="Phobius"/>
    </source>
</evidence>
<dbReference type="InterPro" id="IPR003439">
    <property type="entry name" value="ABC_transporter-like_ATP-bd"/>
</dbReference>
<evidence type="ECO:0000256" key="2">
    <source>
        <dbReference type="ARBA" id="ARBA00006012"/>
    </source>
</evidence>
<evidence type="ECO:0000256" key="6">
    <source>
        <dbReference type="ARBA" id="ARBA00022741"/>
    </source>
</evidence>
<feature type="transmembrane region" description="Helical" evidence="11">
    <location>
        <begin position="1194"/>
        <end position="1217"/>
    </location>
</feature>
<feature type="transmembrane region" description="Helical" evidence="11">
    <location>
        <begin position="573"/>
        <end position="597"/>
    </location>
</feature>
<dbReference type="Pfam" id="PF01061">
    <property type="entry name" value="ABC2_membrane"/>
    <property type="match status" value="2"/>
</dbReference>
<dbReference type="PANTHER" id="PTHR19241">
    <property type="entry name" value="ATP-BINDING CASSETTE TRANSPORTER"/>
    <property type="match status" value="1"/>
</dbReference>
<evidence type="ECO:0000256" key="9">
    <source>
        <dbReference type="ARBA" id="ARBA00023136"/>
    </source>
</evidence>
<feature type="transmembrane region" description="Helical" evidence="11">
    <location>
        <begin position="1429"/>
        <end position="1448"/>
    </location>
</feature>
<dbReference type="GO" id="GO:0005524">
    <property type="term" value="F:ATP binding"/>
    <property type="evidence" value="ECO:0007669"/>
    <property type="project" value="UniProtKB-KW"/>
</dbReference>
<feature type="transmembrane region" description="Helical" evidence="11">
    <location>
        <begin position="1308"/>
        <end position="1335"/>
    </location>
</feature>
<dbReference type="InterPro" id="IPR017871">
    <property type="entry name" value="ABC_transporter-like_CS"/>
</dbReference>
<dbReference type="PROSITE" id="PS00211">
    <property type="entry name" value="ABC_TRANSPORTER_1"/>
    <property type="match status" value="1"/>
</dbReference>
<dbReference type="PROSITE" id="PS50893">
    <property type="entry name" value="ABC_TRANSPORTER_2"/>
    <property type="match status" value="2"/>
</dbReference>
<keyword evidence="7" id="KW-0067">ATP-binding</keyword>
<keyword evidence="3" id="KW-0813">Transport</keyword>
<keyword evidence="4" id="KW-1003">Cell membrane</keyword>
<evidence type="ECO:0000313" key="14">
    <source>
        <dbReference type="Proteomes" id="UP001213799"/>
    </source>
</evidence>
<dbReference type="Pfam" id="PF19055">
    <property type="entry name" value="ABC2_membrane_7"/>
    <property type="match status" value="1"/>
</dbReference>
<dbReference type="FunFam" id="3.40.50.300:FF:000054">
    <property type="entry name" value="ABC multidrug transporter atrF"/>
    <property type="match status" value="1"/>
</dbReference>
<evidence type="ECO:0000256" key="7">
    <source>
        <dbReference type="ARBA" id="ARBA00022840"/>
    </source>
</evidence>
<dbReference type="InterPro" id="IPR029481">
    <property type="entry name" value="ABC_trans_N"/>
</dbReference>
<dbReference type="InterPro" id="IPR034001">
    <property type="entry name" value="ABCG_PDR_1"/>
</dbReference>
<feature type="transmembrane region" description="Helical" evidence="11">
    <location>
        <begin position="741"/>
        <end position="762"/>
    </location>
</feature>
<dbReference type="InterPro" id="IPR027417">
    <property type="entry name" value="P-loop_NTPase"/>
</dbReference>
<dbReference type="GO" id="GO:0140359">
    <property type="term" value="F:ABC-type transporter activity"/>
    <property type="evidence" value="ECO:0007669"/>
    <property type="project" value="InterPro"/>
</dbReference>
<feature type="transmembrane region" description="Helical" evidence="11">
    <location>
        <begin position="642"/>
        <end position="660"/>
    </location>
</feature>
<dbReference type="GO" id="GO:0005886">
    <property type="term" value="C:plasma membrane"/>
    <property type="evidence" value="ECO:0007669"/>
    <property type="project" value="UniProtKB-SubCell"/>
</dbReference>
<dbReference type="CDD" id="cd03233">
    <property type="entry name" value="ABCG_PDR_domain1"/>
    <property type="match status" value="1"/>
</dbReference>
<feature type="transmembrane region" description="Helical" evidence="11">
    <location>
        <begin position="495"/>
        <end position="519"/>
    </location>
</feature>
<feature type="transmembrane region" description="Helical" evidence="11">
    <location>
        <begin position="609"/>
        <end position="630"/>
    </location>
</feature>
<feature type="transmembrane region" description="Helical" evidence="11">
    <location>
        <begin position="1161"/>
        <end position="1182"/>
    </location>
</feature>
<dbReference type="Pfam" id="PF14510">
    <property type="entry name" value="ABC_trans_N"/>
    <property type="match status" value="1"/>
</dbReference>
<evidence type="ECO:0000256" key="8">
    <source>
        <dbReference type="ARBA" id="ARBA00022989"/>
    </source>
</evidence>
<dbReference type="SUPFAM" id="SSF52540">
    <property type="entry name" value="P-loop containing nucleoside triphosphate hydrolases"/>
    <property type="match status" value="2"/>
</dbReference>
<dbReference type="SMART" id="SM00382">
    <property type="entry name" value="AAA"/>
    <property type="match status" value="2"/>
</dbReference>
<comment type="subcellular location">
    <subcellularLocation>
        <location evidence="1">Cell membrane</location>
        <topology evidence="1">Multi-pass membrane protein</topology>
    </subcellularLocation>
</comment>
<dbReference type="InterPro" id="IPR043926">
    <property type="entry name" value="ABCG_dom"/>
</dbReference>